<keyword evidence="7" id="KW-1133">Transmembrane helix</keyword>
<keyword evidence="10" id="KW-0407">Ion channel</keyword>
<dbReference type="PANTHER" id="PTHR10027">
    <property type="entry name" value="CALCIUM-ACTIVATED POTASSIUM CHANNEL ALPHA CHAIN"/>
    <property type="match status" value="1"/>
</dbReference>
<evidence type="ECO:0000256" key="6">
    <source>
        <dbReference type="ARBA" id="ARBA00022958"/>
    </source>
</evidence>
<gene>
    <name evidence="13" type="ORF">GPM918_LOCUS224</name>
    <name evidence="14" type="ORF">SRO942_LOCUS225</name>
</gene>
<dbReference type="AlphaFoldDB" id="A0A813NIW7"/>
<evidence type="ECO:0000259" key="12">
    <source>
        <dbReference type="PROSITE" id="PS51201"/>
    </source>
</evidence>
<keyword evidence="3" id="KW-0633">Potassium transport</keyword>
<evidence type="ECO:0000256" key="4">
    <source>
        <dbReference type="ARBA" id="ARBA00022692"/>
    </source>
</evidence>
<dbReference type="Gene3D" id="3.40.50.720">
    <property type="entry name" value="NAD(P)-binding Rossmann-like Domain"/>
    <property type="match status" value="1"/>
</dbReference>
<dbReference type="PANTHER" id="PTHR10027:SF10">
    <property type="entry name" value="SLOWPOKE 2, ISOFORM D"/>
    <property type="match status" value="1"/>
</dbReference>
<dbReference type="InterPro" id="IPR003929">
    <property type="entry name" value="K_chnl_BK_asu"/>
</dbReference>
<evidence type="ECO:0000256" key="7">
    <source>
        <dbReference type="ARBA" id="ARBA00022989"/>
    </source>
</evidence>
<dbReference type="Pfam" id="PF22614">
    <property type="entry name" value="Slo-like_RCK"/>
    <property type="match status" value="1"/>
</dbReference>
<dbReference type="FunFam" id="3.40.50.720:FF:000034">
    <property type="entry name" value="Potassium channel subfamily T member 1"/>
    <property type="match status" value="1"/>
</dbReference>
<keyword evidence="2" id="KW-0813">Transport</keyword>
<dbReference type="GO" id="GO:0015271">
    <property type="term" value="F:outward rectifier potassium channel activity"/>
    <property type="evidence" value="ECO:0007669"/>
    <property type="project" value="TreeGrafter"/>
</dbReference>
<dbReference type="PROSITE" id="PS51201">
    <property type="entry name" value="RCK_N"/>
    <property type="match status" value="1"/>
</dbReference>
<protein>
    <recommendedName>
        <fullName evidence="12">RCK N-terminal domain-containing protein</fullName>
    </recommendedName>
</protein>
<evidence type="ECO:0000256" key="1">
    <source>
        <dbReference type="ARBA" id="ARBA00004141"/>
    </source>
</evidence>
<keyword evidence="5" id="KW-0631">Potassium channel</keyword>
<evidence type="ECO:0000313" key="15">
    <source>
        <dbReference type="Proteomes" id="UP000663829"/>
    </source>
</evidence>
<feature type="region of interest" description="Disordered" evidence="11">
    <location>
        <begin position="623"/>
        <end position="658"/>
    </location>
</feature>
<evidence type="ECO:0000256" key="3">
    <source>
        <dbReference type="ARBA" id="ARBA00022538"/>
    </source>
</evidence>
<sequence length="658" mass="75488">MCLERDRKQPSAWCFALDISKASKWDFYVLFILEHIVCEDELKYALLANNCLCPGISTFVTLLLHTSLRGREGQDAKESWQKLYGRLSGNQIYSIKVKHSKFFSSYVGRPFVQVSLNCHRKYGICLVAVQEDRSNTTIMLNPGSDYILKETDTCFYMSIIKEENFDWSNMTTKKTFALPTVEELCNSLRPNGPELALRRLATLKGLNTNDNYKQRTFEEEKRNLLNVKSFPLRSTDNQDLDLIVGFPQNPPYIGSFPALCMMLRKPMPLCCLQLIRSCEHGEYSQASDYHWSNSCIIVFASQATSGLFNFILPLRSHMRTKMFLKPIVLLLEERPTNEFLETVNCFPLVYWIQGSITNVDTLLKAGILEAETVVVVNKENNVLTDEESLSDCSTIVAVQSMFRIFPDKTVVAELSKTTNMRFLKFRAKDTYALSMAQNEKEEQAKGSTMSYIFRLPFASGNTRNEIMRMVRRRMVQLGITQNYEQKPIDNEKFAFVLMNPPDELTLQAGDVIYLLKPGREIQLEINSDNLSRISENSQLLPEGSTDVIDHQLVMDDDKRAIVEWESSTTNQQQQIKNDMSTYFESKVRETCSTPIKCIDSISSHDIYIPGIFHLESKVEQQQKQIQEQRAQQERRQESQKKQQQIDDVGQGGCGDGDF</sequence>
<feature type="domain" description="RCK N-terminal" evidence="12">
    <location>
        <begin position="292"/>
        <end position="433"/>
    </location>
</feature>
<evidence type="ECO:0000256" key="8">
    <source>
        <dbReference type="ARBA" id="ARBA00023065"/>
    </source>
</evidence>
<name>A0A813NIW7_9BILA</name>
<dbReference type="InterPro" id="IPR003148">
    <property type="entry name" value="RCK_N"/>
</dbReference>
<keyword evidence="8" id="KW-0406">Ion transport</keyword>
<comment type="subcellular location">
    <subcellularLocation>
        <location evidence="1">Membrane</location>
        <topology evidence="1">Multi-pass membrane protein</topology>
    </subcellularLocation>
</comment>
<dbReference type="OrthoDB" id="257992at2759"/>
<evidence type="ECO:0000313" key="13">
    <source>
        <dbReference type="EMBL" id="CAF0740311.1"/>
    </source>
</evidence>
<reference evidence="13" key="1">
    <citation type="submission" date="2021-02" db="EMBL/GenBank/DDBJ databases">
        <authorList>
            <person name="Nowell W R."/>
        </authorList>
    </citation>
    <scope>NUCLEOTIDE SEQUENCE</scope>
</reference>
<evidence type="ECO:0000313" key="14">
    <source>
        <dbReference type="EMBL" id="CAF3518551.1"/>
    </source>
</evidence>
<keyword evidence="15" id="KW-1185">Reference proteome</keyword>
<dbReference type="GO" id="GO:0005228">
    <property type="term" value="F:intracellular sodium-activated potassium channel activity"/>
    <property type="evidence" value="ECO:0007669"/>
    <property type="project" value="TreeGrafter"/>
</dbReference>
<evidence type="ECO:0000256" key="5">
    <source>
        <dbReference type="ARBA" id="ARBA00022826"/>
    </source>
</evidence>
<evidence type="ECO:0000256" key="9">
    <source>
        <dbReference type="ARBA" id="ARBA00023136"/>
    </source>
</evidence>
<dbReference type="EMBL" id="CAJNOQ010000015">
    <property type="protein sequence ID" value="CAF0740311.1"/>
    <property type="molecule type" value="Genomic_DNA"/>
</dbReference>
<evidence type="ECO:0000256" key="11">
    <source>
        <dbReference type="SAM" id="MobiDB-lite"/>
    </source>
</evidence>
<dbReference type="GO" id="GO:0005886">
    <property type="term" value="C:plasma membrane"/>
    <property type="evidence" value="ECO:0007669"/>
    <property type="project" value="TreeGrafter"/>
</dbReference>
<keyword evidence="6" id="KW-0630">Potassium</keyword>
<feature type="compositionally biased region" description="Gly residues" evidence="11">
    <location>
        <begin position="649"/>
        <end position="658"/>
    </location>
</feature>
<dbReference type="EMBL" id="CAJOBC010000015">
    <property type="protein sequence ID" value="CAF3518551.1"/>
    <property type="molecule type" value="Genomic_DNA"/>
</dbReference>
<dbReference type="Proteomes" id="UP000663829">
    <property type="component" value="Unassembled WGS sequence"/>
</dbReference>
<evidence type="ECO:0000256" key="2">
    <source>
        <dbReference type="ARBA" id="ARBA00022448"/>
    </source>
</evidence>
<accession>A0A813NIW7</accession>
<keyword evidence="4" id="KW-0812">Transmembrane</keyword>
<keyword evidence="9" id="KW-0472">Membrane</keyword>
<proteinExistence type="predicted"/>
<dbReference type="Proteomes" id="UP000681722">
    <property type="component" value="Unassembled WGS sequence"/>
</dbReference>
<evidence type="ECO:0000256" key="10">
    <source>
        <dbReference type="ARBA" id="ARBA00023303"/>
    </source>
</evidence>
<feature type="compositionally biased region" description="Basic and acidic residues" evidence="11">
    <location>
        <begin position="630"/>
        <end position="644"/>
    </location>
</feature>
<dbReference type="Pfam" id="PF03493">
    <property type="entry name" value="BK_channel_a"/>
    <property type="match status" value="1"/>
</dbReference>
<organism evidence="13 15">
    <name type="scientific">Didymodactylos carnosus</name>
    <dbReference type="NCBI Taxonomy" id="1234261"/>
    <lineage>
        <taxon>Eukaryota</taxon>
        <taxon>Metazoa</taxon>
        <taxon>Spiralia</taxon>
        <taxon>Gnathifera</taxon>
        <taxon>Rotifera</taxon>
        <taxon>Eurotatoria</taxon>
        <taxon>Bdelloidea</taxon>
        <taxon>Philodinida</taxon>
        <taxon>Philodinidae</taxon>
        <taxon>Didymodactylos</taxon>
    </lineage>
</organism>
<dbReference type="InterPro" id="IPR047871">
    <property type="entry name" value="K_chnl_Slo-like"/>
</dbReference>
<comment type="caution">
    <text evidence="13">The sequence shown here is derived from an EMBL/GenBank/DDBJ whole genome shotgun (WGS) entry which is preliminary data.</text>
</comment>